<gene>
    <name evidence="2" type="ORF">PRZ48_005637</name>
</gene>
<keyword evidence="3" id="KW-1185">Reference proteome</keyword>
<name>A0ABR0EL50_ZASCE</name>
<accession>A0ABR0EL50</accession>
<reference evidence="2 3" key="1">
    <citation type="journal article" date="2023" name="G3 (Bethesda)">
        <title>A chromosome-level genome assembly of Zasmidium syzygii isolated from banana leaves.</title>
        <authorList>
            <person name="van Westerhoven A.C."/>
            <person name="Mehrabi R."/>
            <person name="Talebi R."/>
            <person name="Steentjes M.B.F."/>
            <person name="Corcolon B."/>
            <person name="Chong P.A."/>
            <person name="Kema G.H.J."/>
            <person name="Seidl M.F."/>
        </authorList>
    </citation>
    <scope>NUCLEOTIDE SEQUENCE [LARGE SCALE GENOMIC DNA]</scope>
    <source>
        <strain evidence="2 3">P124</strain>
    </source>
</reference>
<evidence type="ECO:0000313" key="2">
    <source>
        <dbReference type="EMBL" id="KAK4502212.1"/>
    </source>
</evidence>
<feature type="region of interest" description="Disordered" evidence="1">
    <location>
        <begin position="106"/>
        <end position="139"/>
    </location>
</feature>
<sequence length="249" mass="27566">MEELKMEPQDPSVKSELEDTTTEDTPALTPQQPPTDDPITSLKHTLDPTEETAAAASPPTESKEPPKKKTKTNKPFQVACLHCFRPSHQWSFCIYKCKHCGSKSHCATPADPPVEDATPCPNLSKQSPSYYAKNGGRSRRRQQEILAQAGLPTSMLNVQGEVSLPSQEDNVQITTLKREKEALFLAKDAAYQMLALKDAKIREKDREIEVLKLEKDALAMSRDAAQSLLAAKEAEVKNLRKFVAPGVEL</sequence>
<feature type="region of interest" description="Disordered" evidence="1">
    <location>
        <begin position="1"/>
        <end position="72"/>
    </location>
</feature>
<proteinExistence type="predicted"/>
<protein>
    <submittedName>
        <fullName evidence="2">Uncharacterized protein</fullName>
    </submittedName>
</protein>
<feature type="compositionally biased region" description="Basic and acidic residues" evidence="1">
    <location>
        <begin position="1"/>
        <end position="17"/>
    </location>
</feature>
<dbReference type="Proteomes" id="UP001305779">
    <property type="component" value="Unassembled WGS sequence"/>
</dbReference>
<feature type="compositionally biased region" description="Low complexity" evidence="1">
    <location>
        <begin position="51"/>
        <end position="60"/>
    </location>
</feature>
<evidence type="ECO:0000313" key="3">
    <source>
        <dbReference type="Proteomes" id="UP001305779"/>
    </source>
</evidence>
<dbReference type="EMBL" id="JAXOVC010000004">
    <property type="protein sequence ID" value="KAK4502212.1"/>
    <property type="molecule type" value="Genomic_DNA"/>
</dbReference>
<evidence type="ECO:0000256" key="1">
    <source>
        <dbReference type="SAM" id="MobiDB-lite"/>
    </source>
</evidence>
<comment type="caution">
    <text evidence="2">The sequence shown here is derived from an EMBL/GenBank/DDBJ whole genome shotgun (WGS) entry which is preliminary data.</text>
</comment>
<organism evidence="2 3">
    <name type="scientific">Zasmidium cellare</name>
    <name type="common">Wine cellar mold</name>
    <name type="synonym">Racodium cellare</name>
    <dbReference type="NCBI Taxonomy" id="395010"/>
    <lineage>
        <taxon>Eukaryota</taxon>
        <taxon>Fungi</taxon>
        <taxon>Dikarya</taxon>
        <taxon>Ascomycota</taxon>
        <taxon>Pezizomycotina</taxon>
        <taxon>Dothideomycetes</taxon>
        <taxon>Dothideomycetidae</taxon>
        <taxon>Mycosphaerellales</taxon>
        <taxon>Mycosphaerellaceae</taxon>
        <taxon>Zasmidium</taxon>
    </lineage>
</organism>